<evidence type="ECO:0000256" key="1">
    <source>
        <dbReference type="ARBA" id="ARBA00004141"/>
    </source>
</evidence>
<keyword evidence="2 5" id="KW-0812">Transmembrane</keyword>
<name>A0ABZ0KUP6_9BACL</name>
<feature type="transmembrane region" description="Helical" evidence="5">
    <location>
        <begin position="134"/>
        <end position="151"/>
    </location>
</feature>
<feature type="transmembrane region" description="Helical" evidence="5">
    <location>
        <begin position="70"/>
        <end position="97"/>
    </location>
</feature>
<feature type="transmembrane region" description="Helical" evidence="5">
    <location>
        <begin position="396"/>
        <end position="415"/>
    </location>
</feature>
<feature type="transmembrane region" description="Helical" evidence="5">
    <location>
        <begin position="465"/>
        <end position="483"/>
    </location>
</feature>
<dbReference type="Proteomes" id="UP001303532">
    <property type="component" value="Chromosome"/>
</dbReference>
<protein>
    <submittedName>
        <fullName evidence="7">FUSC family protein</fullName>
    </submittedName>
</protein>
<reference evidence="7 8" key="1">
    <citation type="submission" date="2023-01" db="EMBL/GenBank/DDBJ databases">
        <title>Sporosarcina sp. nov., isolated from Korean tranditional fermented seafood 'Jeotgal'.</title>
        <authorList>
            <person name="Yang A.-I."/>
        </authorList>
    </citation>
    <scope>NUCLEOTIDE SEQUENCE [LARGE SCALE GENOMIC DNA]</scope>
    <source>
        <strain evidence="7 8">B2O-1</strain>
    </source>
</reference>
<evidence type="ECO:0000313" key="7">
    <source>
        <dbReference type="EMBL" id="WOV83759.1"/>
    </source>
</evidence>
<evidence type="ECO:0000256" key="4">
    <source>
        <dbReference type="ARBA" id="ARBA00023136"/>
    </source>
</evidence>
<feature type="transmembrane region" description="Helical" evidence="5">
    <location>
        <begin position="109"/>
        <end position="128"/>
    </location>
</feature>
<dbReference type="EMBL" id="CP116341">
    <property type="protein sequence ID" value="WOV83759.1"/>
    <property type="molecule type" value="Genomic_DNA"/>
</dbReference>
<keyword evidence="8" id="KW-1185">Reference proteome</keyword>
<organism evidence="7 8">
    <name type="scientific">Sporosarcina jeotgali</name>
    <dbReference type="NCBI Taxonomy" id="3020056"/>
    <lineage>
        <taxon>Bacteria</taxon>
        <taxon>Bacillati</taxon>
        <taxon>Bacillota</taxon>
        <taxon>Bacilli</taxon>
        <taxon>Bacillales</taxon>
        <taxon>Caryophanaceae</taxon>
        <taxon>Sporosarcina</taxon>
    </lineage>
</organism>
<keyword evidence="3 5" id="KW-1133">Transmembrane helix</keyword>
<evidence type="ECO:0000256" key="2">
    <source>
        <dbReference type="ARBA" id="ARBA00022692"/>
    </source>
</evidence>
<feature type="domain" description="Integral membrane bound transporter" evidence="6">
    <location>
        <begin position="357"/>
        <end position="478"/>
    </location>
</feature>
<evidence type="ECO:0000256" key="3">
    <source>
        <dbReference type="ARBA" id="ARBA00022989"/>
    </source>
</evidence>
<dbReference type="RefSeq" id="WP_323691447.1">
    <property type="nucleotide sequence ID" value="NZ_CP116341.1"/>
</dbReference>
<evidence type="ECO:0000256" key="5">
    <source>
        <dbReference type="SAM" id="Phobius"/>
    </source>
</evidence>
<feature type="transmembrane region" description="Helical" evidence="5">
    <location>
        <begin position="435"/>
        <end position="453"/>
    </location>
</feature>
<feature type="transmembrane region" description="Helical" evidence="5">
    <location>
        <begin position="346"/>
        <end position="363"/>
    </location>
</feature>
<dbReference type="InterPro" id="IPR049453">
    <property type="entry name" value="Memb_transporter_dom"/>
</dbReference>
<dbReference type="Pfam" id="PF13515">
    <property type="entry name" value="FUSC_2"/>
    <property type="match status" value="1"/>
</dbReference>
<proteinExistence type="predicted"/>
<sequence length="650" mass="72887">MKEAFTKKNIIGNTLLFVGMMAYILLFGALFGQNNILIGVATITAMLMLLERDLTIHPVQNTVKFAGLNLLTGIAAFTAGFSVWTAVPIHFVMMFIISYTLIFNLKNPLYLPFSLQYLFLLAIPVTGAELPLRLAGLVVGAISIMALQMIVNRKRISKNGDPIVKSVCTSLMEKIDKKLVGEDTSEMDAAIRKSIGSLRSMIYDQREEDYYLTEEGRLRLNITAALEKIDSLLNTLEPRHAEGRVIQDVRMILNKAIEGDSKEIDAAELSKASEEVMESYRTAPPQSSTQLRLLNNVDYLTDSLLALQQLTPEKRKITRKIEEIPLKFKKFTLSAPRHVSSLKMSYAIRMATGIAISGFIMDFFNLTEGRWMMFTVLSVIIPFYEQSHKKMRDRIFATIVGATLVWIIFSIFHAAAVRTGLLLFAGYLMSYVKVYRYSTILVTFSAIGSVALISGETQFLTVERLVMVLAGVCIALLINRFVLPYKLTDANVNLGRMSNDTLTEMLKEAKDAINGNATIGSHSMKNLLIISTMVEERARVNLQAAGTDAADELFASRRLASNTLYELVSWKEIHGIKEEISLRSIAILDHMEECWLSGISYSELIGQLHLTLANEPILENKIILSMLLEIAEEFEQIRIEDEKMKPSIMK</sequence>
<accession>A0ABZ0KUP6</accession>
<keyword evidence="4 5" id="KW-0472">Membrane</keyword>
<gene>
    <name evidence="7" type="ORF">PGH26_12870</name>
</gene>
<evidence type="ECO:0000313" key="8">
    <source>
        <dbReference type="Proteomes" id="UP001303532"/>
    </source>
</evidence>
<evidence type="ECO:0000259" key="6">
    <source>
        <dbReference type="Pfam" id="PF13515"/>
    </source>
</evidence>
<comment type="subcellular location">
    <subcellularLocation>
        <location evidence="1">Membrane</location>
        <topology evidence="1">Multi-pass membrane protein</topology>
    </subcellularLocation>
</comment>